<keyword evidence="3" id="KW-1185">Reference proteome</keyword>
<accession>A0ABX0DMA1</accession>
<dbReference type="EMBL" id="JAAKZI010000046">
    <property type="protein sequence ID" value="NGN85337.1"/>
    <property type="molecule type" value="Genomic_DNA"/>
</dbReference>
<feature type="domain" description="DUF6318" evidence="1">
    <location>
        <begin position="2"/>
        <end position="135"/>
    </location>
</feature>
<organism evidence="2 3">
    <name type="scientific">Arthrobacter silviterrae</name>
    <dbReference type="NCBI Taxonomy" id="2026658"/>
    <lineage>
        <taxon>Bacteria</taxon>
        <taxon>Bacillati</taxon>
        <taxon>Actinomycetota</taxon>
        <taxon>Actinomycetes</taxon>
        <taxon>Micrococcales</taxon>
        <taxon>Micrococcaceae</taxon>
        <taxon>Arthrobacter</taxon>
    </lineage>
</organism>
<reference evidence="2 3" key="1">
    <citation type="submission" date="2020-02" db="EMBL/GenBank/DDBJ databases">
        <title>Genome sequence of the type strain DSM 27180 of Arthrobacter silviterrae.</title>
        <authorList>
            <person name="Gao J."/>
            <person name="Sun J."/>
        </authorList>
    </citation>
    <scope>NUCLEOTIDE SEQUENCE [LARGE SCALE GENOMIC DNA]</scope>
    <source>
        <strain evidence="2 3">DSM 27180</strain>
    </source>
</reference>
<gene>
    <name evidence="2" type="ORF">G6N77_18000</name>
</gene>
<proteinExistence type="predicted"/>
<comment type="caution">
    <text evidence="2">The sequence shown here is derived from an EMBL/GenBank/DDBJ whole genome shotgun (WGS) entry which is preliminary data.</text>
</comment>
<evidence type="ECO:0000313" key="3">
    <source>
        <dbReference type="Proteomes" id="UP000479226"/>
    </source>
</evidence>
<name>A0ABX0DMA1_9MICC</name>
<dbReference type="RefSeq" id="WP_165183547.1">
    <property type="nucleotide sequence ID" value="NZ_JAAKZI010000046.1"/>
</dbReference>
<evidence type="ECO:0000259" key="1">
    <source>
        <dbReference type="Pfam" id="PF19843"/>
    </source>
</evidence>
<dbReference type="InterPro" id="IPR046281">
    <property type="entry name" value="DUF6318"/>
</dbReference>
<dbReference type="Pfam" id="PF19843">
    <property type="entry name" value="DUF6318"/>
    <property type="match status" value="1"/>
</dbReference>
<sequence length="143" mass="15839">MLPAKAKEFSKEGLEAFATYWYSTLGYAFETGDAGPMLAISDPECKTCQAMEKTVAAGHKEGRWIEGGQMNILSVDSPFALIDDGTYQAITMVRQERVKYYNADRTVRNDLGVTAPIADIVVGKYNNDHWIAITVEHLQGSKK</sequence>
<dbReference type="Proteomes" id="UP000479226">
    <property type="component" value="Unassembled WGS sequence"/>
</dbReference>
<protein>
    <recommendedName>
        <fullName evidence="1">DUF6318 domain-containing protein</fullName>
    </recommendedName>
</protein>
<evidence type="ECO:0000313" key="2">
    <source>
        <dbReference type="EMBL" id="NGN85337.1"/>
    </source>
</evidence>